<gene>
    <name evidence="4" type="ORF">JOC83_000901</name>
</gene>
<dbReference type="Proteomes" id="UP000809829">
    <property type="component" value="Unassembled WGS sequence"/>
</dbReference>
<feature type="domain" description="DUF3298" evidence="2">
    <location>
        <begin position="231"/>
        <end position="305"/>
    </location>
</feature>
<evidence type="ECO:0000313" key="5">
    <source>
        <dbReference type="Proteomes" id="UP000809829"/>
    </source>
</evidence>
<feature type="chain" id="PRO_5045283990" description="DUF3298 domain-containing protein" evidence="1">
    <location>
        <begin position="22"/>
        <end position="309"/>
    </location>
</feature>
<keyword evidence="1" id="KW-0732">Signal</keyword>
<feature type="signal peptide" evidence="1">
    <location>
        <begin position="1"/>
        <end position="21"/>
    </location>
</feature>
<dbReference type="EMBL" id="JAFBFC010000001">
    <property type="protein sequence ID" value="MBM7702075.1"/>
    <property type="molecule type" value="Genomic_DNA"/>
</dbReference>
<sequence>MKKMAIAALTGMLLLSPLGQSQDSAEAKVMWGSTELVKGQVGKVTFSSDIKLYKKNKDGSFTVSIGKKGQAYRVYEMIYQNEKTLYNIGGNIFVPQTNIVKFEKAPSDRIQALGVNYTIKTLMEGITYPEFSGLFNKKLERSINHHFLNLANKAETEYWDLKDMEAEDEASGWYLGPYDYSMKSSVSYNQDNRLSVSSTYYMYSGGAHGLGGVETYNYDLLKAKEIQLGDVITNKTQLNKVNTFIKNTMIARNKKGAQFWVEEFESVNLKQDQFYFKEDGIMIIFQEYEYGPYSNGINFFKVPYSVFKH</sequence>
<evidence type="ECO:0000313" key="4">
    <source>
        <dbReference type="EMBL" id="MBM7702075.1"/>
    </source>
</evidence>
<dbReference type="InterPro" id="IPR025303">
    <property type="entry name" value="PdaC"/>
</dbReference>
<feature type="domain" description="Deacetylase PdaC" evidence="3">
    <location>
        <begin position="125"/>
        <end position="210"/>
    </location>
</feature>
<dbReference type="Pfam" id="PF11738">
    <property type="entry name" value="DUF3298"/>
    <property type="match status" value="1"/>
</dbReference>
<dbReference type="Pfam" id="PF13739">
    <property type="entry name" value="PdaC"/>
    <property type="match status" value="1"/>
</dbReference>
<name>A0ABS2QRI7_9BACI</name>
<dbReference type="Gene3D" id="3.90.640.20">
    <property type="entry name" value="Heat-shock cognate protein, ATPase"/>
    <property type="match status" value="1"/>
</dbReference>
<dbReference type="InterPro" id="IPR021729">
    <property type="entry name" value="DUF3298"/>
</dbReference>
<organism evidence="4 5">
    <name type="scientific">Priestia iocasae</name>
    <dbReference type="NCBI Taxonomy" id="2291674"/>
    <lineage>
        <taxon>Bacteria</taxon>
        <taxon>Bacillati</taxon>
        <taxon>Bacillota</taxon>
        <taxon>Bacilli</taxon>
        <taxon>Bacillales</taxon>
        <taxon>Bacillaceae</taxon>
        <taxon>Priestia</taxon>
    </lineage>
</organism>
<dbReference type="Gene3D" id="3.30.565.40">
    <property type="entry name" value="Fervidobacterium nodosum Rt17-B1 like"/>
    <property type="match status" value="1"/>
</dbReference>
<protein>
    <recommendedName>
        <fullName evidence="6">DUF3298 domain-containing protein</fullName>
    </recommendedName>
</protein>
<comment type="caution">
    <text evidence="4">The sequence shown here is derived from an EMBL/GenBank/DDBJ whole genome shotgun (WGS) entry which is preliminary data.</text>
</comment>
<dbReference type="InterPro" id="IPR037126">
    <property type="entry name" value="PdaC/RsiV-like_sf"/>
</dbReference>
<evidence type="ECO:0000259" key="3">
    <source>
        <dbReference type="Pfam" id="PF13739"/>
    </source>
</evidence>
<proteinExistence type="predicted"/>
<evidence type="ECO:0008006" key="6">
    <source>
        <dbReference type="Google" id="ProtNLM"/>
    </source>
</evidence>
<evidence type="ECO:0000256" key="1">
    <source>
        <dbReference type="SAM" id="SignalP"/>
    </source>
</evidence>
<reference evidence="4 5" key="1">
    <citation type="submission" date="2021-01" db="EMBL/GenBank/DDBJ databases">
        <title>Genomic Encyclopedia of Type Strains, Phase IV (KMG-IV): sequencing the most valuable type-strain genomes for metagenomic binning, comparative biology and taxonomic classification.</title>
        <authorList>
            <person name="Goeker M."/>
        </authorList>
    </citation>
    <scope>NUCLEOTIDE SEQUENCE [LARGE SCALE GENOMIC DNA]</scope>
    <source>
        <strain evidence="4 5">DSM 104297</strain>
    </source>
</reference>
<dbReference type="RefSeq" id="WP_205184326.1">
    <property type="nucleotide sequence ID" value="NZ_JAFBFC010000001.1"/>
</dbReference>
<keyword evidence="5" id="KW-1185">Reference proteome</keyword>
<accession>A0ABS2QRI7</accession>
<evidence type="ECO:0000259" key="2">
    <source>
        <dbReference type="Pfam" id="PF11738"/>
    </source>
</evidence>